<sequence length="518" mass="58536">MMASLLSYASSPVMYLLTNALAFFFFLYLLAVFRNYKRRGGLPYPPGPPSRPVIGNLLDIPKDTPWAAYADMSKKYGDVICFRVFNQVIVVLCSLSAIKDLLEKRGEAYSERPTLPILEMIDMDWFVPNMGMSEFWREGRKLLDRSLRPGAAMSYRQMMQEKTRWFLAQLFANPKEFHHHIELLQGKLIMSLAYGYDLNDGDDFIAAPIQATEIMSRVILPGATLVNHLPFLRHIHSWVPFLSYERLIRTGRQLSEKIKNEPIDFVKNAMHDGTAIQSLASEHLQELESFVGSKHQKQEEIIKRTLGSIYAAGADTTVSSMHSLFLALVLFPQVQRRAQAELDAVIGRDRLPTFDDRPRLPYIEALCKELVRWQMVTPMGLPHSSSRDDVYKGFFIPKGQAILHDPETYPNPEEFKPERFLNEDGSVRDDPALASAFGVGKRICPGRHFVDATLFIVASSVLSEFNVTKAKDENGNEIPVKATVTVQSGIVVHPKKFACSIVPRDKVAEDLILANTLS</sequence>
<dbReference type="Proteomes" id="UP000759537">
    <property type="component" value="Unassembled WGS sequence"/>
</dbReference>
<dbReference type="EMBL" id="WHVB01000004">
    <property type="protein sequence ID" value="KAF8483929.1"/>
    <property type="molecule type" value="Genomic_DNA"/>
</dbReference>
<keyword evidence="11" id="KW-0812">Transmembrane</keyword>
<dbReference type="PRINTS" id="PR00463">
    <property type="entry name" value="EP450I"/>
</dbReference>
<evidence type="ECO:0000256" key="11">
    <source>
        <dbReference type="SAM" id="Phobius"/>
    </source>
</evidence>
<evidence type="ECO:0000256" key="7">
    <source>
        <dbReference type="ARBA" id="ARBA00023004"/>
    </source>
</evidence>
<dbReference type="GO" id="GO:0016705">
    <property type="term" value="F:oxidoreductase activity, acting on paired donors, with incorporation or reduction of molecular oxygen"/>
    <property type="evidence" value="ECO:0007669"/>
    <property type="project" value="InterPro"/>
</dbReference>
<keyword evidence="6 10" id="KW-0560">Oxidoreductase</keyword>
<dbReference type="InterPro" id="IPR036396">
    <property type="entry name" value="Cyt_P450_sf"/>
</dbReference>
<keyword evidence="11" id="KW-1133">Transmembrane helix</keyword>
<comment type="similarity">
    <text evidence="3 10">Belongs to the cytochrome P450 family.</text>
</comment>
<feature type="binding site" description="axial binding residue" evidence="9">
    <location>
        <position position="444"/>
    </location>
    <ligand>
        <name>heme</name>
        <dbReference type="ChEBI" id="CHEBI:30413"/>
    </ligand>
    <ligandPart>
        <name>Fe</name>
        <dbReference type="ChEBI" id="CHEBI:18248"/>
    </ligandPart>
</feature>
<evidence type="ECO:0000256" key="6">
    <source>
        <dbReference type="ARBA" id="ARBA00023002"/>
    </source>
</evidence>
<dbReference type="GO" id="GO:0020037">
    <property type="term" value="F:heme binding"/>
    <property type="evidence" value="ECO:0007669"/>
    <property type="project" value="InterPro"/>
</dbReference>
<dbReference type="InterPro" id="IPR050364">
    <property type="entry name" value="Cytochrome_P450_fung"/>
</dbReference>
<dbReference type="PROSITE" id="PS00086">
    <property type="entry name" value="CYTOCHROME_P450"/>
    <property type="match status" value="1"/>
</dbReference>
<evidence type="ECO:0000256" key="10">
    <source>
        <dbReference type="RuleBase" id="RU000461"/>
    </source>
</evidence>
<comment type="pathway">
    <text evidence="2">Secondary metabolite biosynthesis.</text>
</comment>
<comment type="caution">
    <text evidence="12">The sequence shown here is derived from an EMBL/GenBank/DDBJ whole genome shotgun (WGS) entry which is preliminary data.</text>
</comment>
<keyword evidence="7 9" id="KW-0408">Iron</keyword>
<dbReference type="InterPro" id="IPR002401">
    <property type="entry name" value="Cyt_P450_E_grp-I"/>
</dbReference>
<dbReference type="InterPro" id="IPR001128">
    <property type="entry name" value="Cyt_P450"/>
</dbReference>
<evidence type="ECO:0000256" key="3">
    <source>
        <dbReference type="ARBA" id="ARBA00010617"/>
    </source>
</evidence>
<reference evidence="12" key="1">
    <citation type="submission" date="2019-10" db="EMBL/GenBank/DDBJ databases">
        <authorList>
            <consortium name="DOE Joint Genome Institute"/>
            <person name="Kuo A."/>
            <person name="Miyauchi S."/>
            <person name="Kiss E."/>
            <person name="Drula E."/>
            <person name="Kohler A."/>
            <person name="Sanchez-Garcia M."/>
            <person name="Andreopoulos B."/>
            <person name="Barry K.W."/>
            <person name="Bonito G."/>
            <person name="Buee M."/>
            <person name="Carver A."/>
            <person name="Chen C."/>
            <person name="Cichocki N."/>
            <person name="Clum A."/>
            <person name="Culley D."/>
            <person name="Crous P.W."/>
            <person name="Fauchery L."/>
            <person name="Girlanda M."/>
            <person name="Hayes R."/>
            <person name="Keri Z."/>
            <person name="LaButti K."/>
            <person name="Lipzen A."/>
            <person name="Lombard V."/>
            <person name="Magnuson J."/>
            <person name="Maillard F."/>
            <person name="Morin E."/>
            <person name="Murat C."/>
            <person name="Nolan M."/>
            <person name="Ohm R."/>
            <person name="Pangilinan J."/>
            <person name="Pereira M."/>
            <person name="Perotto S."/>
            <person name="Peter M."/>
            <person name="Riley R."/>
            <person name="Sitrit Y."/>
            <person name="Stielow B."/>
            <person name="Szollosi G."/>
            <person name="Zifcakova L."/>
            <person name="Stursova M."/>
            <person name="Spatafora J.W."/>
            <person name="Tedersoo L."/>
            <person name="Vaario L.-M."/>
            <person name="Yamada A."/>
            <person name="Yan M."/>
            <person name="Wang P."/>
            <person name="Xu J."/>
            <person name="Bruns T."/>
            <person name="Baldrian P."/>
            <person name="Vilgalys R."/>
            <person name="Henrissat B."/>
            <person name="Grigoriev I.V."/>
            <person name="Hibbett D."/>
            <person name="Nagy L.G."/>
            <person name="Martin F.M."/>
        </authorList>
    </citation>
    <scope>NUCLEOTIDE SEQUENCE</scope>
    <source>
        <strain evidence="12">Prilba</strain>
    </source>
</reference>
<dbReference type="Pfam" id="PF00067">
    <property type="entry name" value="p450"/>
    <property type="match status" value="1"/>
</dbReference>
<keyword evidence="8 10" id="KW-0503">Monooxygenase</keyword>
<dbReference type="AlphaFoldDB" id="A0A9P5N1L0"/>
<feature type="transmembrane region" description="Helical" evidence="11">
    <location>
        <begin position="12"/>
        <end position="33"/>
    </location>
</feature>
<dbReference type="GO" id="GO:0004497">
    <property type="term" value="F:monooxygenase activity"/>
    <property type="evidence" value="ECO:0007669"/>
    <property type="project" value="UniProtKB-KW"/>
</dbReference>
<evidence type="ECO:0000256" key="1">
    <source>
        <dbReference type="ARBA" id="ARBA00001971"/>
    </source>
</evidence>
<dbReference type="PANTHER" id="PTHR46300:SF7">
    <property type="entry name" value="P450, PUTATIVE (EUROFUNG)-RELATED"/>
    <property type="match status" value="1"/>
</dbReference>
<keyword evidence="5 9" id="KW-0479">Metal-binding</keyword>
<accession>A0A9P5N1L0</accession>
<dbReference type="CDD" id="cd11065">
    <property type="entry name" value="CYP64-like"/>
    <property type="match status" value="1"/>
</dbReference>
<organism evidence="12 13">
    <name type="scientific">Russula ochroleuca</name>
    <dbReference type="NCBI Taxonomy" id="152965"/>
    <lineage>
        <taxon>Eukaryota</taxon>
        <taxon>Fungi</taxon>
        <taxon>Dikarya</taxon>
        <taxon>Basidiomycota</taxon>
        <taxon>Agaricomycotina</taxon>
        <taxon>Agaricomycetes</taxon>
        <taxon>Russulales</taxon>
        <taxon>Russulaceae</taxon>
        <taxon>Russula</taxon>
    </lineage>
</organism>
<dbReference type="InterPro" id="IPR017972">
    <property type="entry name" value="Cyt_P450_CS"/>
</dbReference>
<evidence type="ECO:0000313" key="13">
    <source>
        <dbReference type="Proteomes" id="UP000759537"/>
    </source>
</evidence>
<protein>
    <submittedName>
        <fullName evidence="12">Cytochrome P450</fullName>
    </submittedName>
</protein>
<evidence type="ECO:0000256" key="4">
    <source>
        <dbReference type="ARBA" id="ARBA00022617"/>
    </source>
</evidence>
<keyword evidence="13" id="KW-1185">Reference proteome</keyword>
<evidence type="ECO:0000256" key="8">
    <source>
        <dbReference type="ARBA" id="ARBA00023033"/>
    </source>
</evidence>
<dbReference type="GO" id="GO:0005506">
    <property type="term" value="F:iron ion binding"/>
    <property type="evidence" value="ECO:0007669"/>
    <property type="project" value="InterPro"/>
</dbReference>
<dbReference type="OrthoDB" id="2789670at2759"/>
<name>A0A9P5N1L0_9AGAM</name>
<reference evidence="12" key="2">
    <citation type="journal article" date="2020" name="Nat. Commun.">
        <title>Large-scale genome sequencing of mycorrhizal fungi provides insights into the early evolution of symbiotic traits.</title>
        <authorList>
            <person name="Miyauchi S."/>
            <person name="Kiss E."/>
            <person name="Kuo A."/>
            <person name="Drula E."/>
            <person name="Kohler A."/>
            <person name="Sanchez-Garcia M."/>
            <person name="Morin E."/>
            <person name="Andreopoulos B."/>
            <person name="Barry K.W."/>
            <person name="Bonito G."/>
            <person name="Buee M."/>
            <person name="Carver A."/>
            <person name="Chen C."/>
            <person name="Cichocki N."/>
            <person name="Clum A."/>
            <person name="Culley D."/>
            <person name="Crous P.W."/>
            <person name="Fauchery L."/>
            <person name="Girlanda M."/>
            <person name="Hayes R.D."/>
            <person name="Keri Z."/>
            <person name="LaButti K."/>
            <person name="Lipzen A."/>
            <person name="Lombard V."/>
            <person name="Magnuson J."/>
            <person name="Maillard F."/>
            <person name="Murat C."/>
            <person name="Nolan M."/>
            <person name="Ohm R.A."/>
            <person name="Pangilinan J."/>
            <person name="Pereira M.F."/>
            <person name="Perotto S."/>
            <person name="Peter M."/>
            <person name="Pfister S."/>
            <person name="Riley R."/>
            <person name="Sitrit Y."/>
            <person name="Stielow J.B."/>
            <person name="Szollosi G."/>
            <person name="Zifcakova L."/>
            <person name="Stursova M."/>
            <person name="Spatafora J.W."/>
            <person name="Tedersoo L."/>
            <person name="Vaario L.M."/>
            <person name="Yamada A."/>
            <person name="Yan M."/>
            <person name="Wang P."/>
            <person name="Xu J."/>
            <person name="Bruns T."/>
            <person name="Baldrian P."/>
            <person name="Vilgalys R."/>
            <person name="Dunand C."/>
            <person name="Henrissat B."/>
            <person name="Grigoriev I.V."/>
            <person name="Hibbett D."/>
            <person name="Nagy L.G."/>
            <person name="Martin F.M."/>
        </authorList>
    </citation>
    <scope>NUCLEOTIDE SEQUENCE</scope>
    <source>
        <strain evidence="12">Prilba</strain>
    </source>
</reference>
<evidence type="ECO:0000256" key="5">
    <source>
        <dbReference type="ARBA" id="ARBA00022723"/>
    </source>
</evidence>
<keyword evidence="4 9" id="KW-0349">Heme</keyword>
<dbReference type="SUPFAM" id="SSF48264">
    <property type="entry name" value="Cytochrome P450"/>
    <property type="match status" value="1"/>
</dbReference>
<comment type="cofactor">
    <cofactor evidence="1 9">
        <name>heme</name>
        <dbReference type="ChEBI" id="CHEBI:30413"/>
    </cofactor>
</comment>
<gene>
    <name evidence="12" type="ORF">DFH94DRAFT_664575</name>
</gene>
<dbReference type="Gene3D" id="1.10.630.10">
    <property type="entry name" value="Cytochrome P450"/>
    <property type="match status" value="1"/>
</dbReference>
<proteinExistence type="inferred from homology"/>
<evidence type="ECO:0000256" key="2">
    <source>
        <dbReference type="ARBA" id="ARBA00005179"/>
    </source>
</evidence>
<keyword evidence="11" id="KW-0472">Membrane</keyword>
<evidence type="ECO:0000313" key="12">
    <source>
        <dbReference type="EMBL" id="KAF8483929.1"/>
    </source>
</evidence>
<dbReference type="PANTHER" id="PTHR46300">
    <property type="entry name" value="P450, PUTATIVE (EUROFUNG)-RELATED-RELATED"/>
    <property type="match status" value="1"/>
</dbReference>
<evidence type="ECO:0000256" key="9">
    <source>
        <dbReference type="PIRSR" id="PIRSR602401-1"/>
    </source>
</evidence>